<dbReference type="AlphaFoldDB" id="A0AAV8PHB6"/>
<keyword evidence="3" id="KW-1185">Reference proteome</keyword>
<evidence type="ECO:0000259" key="1">
    <source>
        <dbReference type="Pfam" id="PF23218"/>
    </source>
</evidence>
<sequence length="190" mass="21962">MVGSPDLISIPEPDIYKEVKQKLELGSVKFERIPVHGRLSALTVYSNQTCRPESGLTMMRHGMRHASCQAWVQYMFSDTSILDEVCEKKILEVNRKRVKLVLGLLFQTLKSVELTLPPFHVELYHNDQHQFKIAVDNENEMVVQTRQRRDKNMEMPFGMQKYVQLRGEAGPKHFLSIIHPSASYVSWTCT</sequence>
<name>A0AAV8PHB6_ENSVE</name>
<gene>
    <name evidence="2" type="ORF">OPV22_016946</name>
</gene>
<dbReference type="InterPro" id="IPR056287">
    <property type="entry name" value="PH_AIR9"/>
</dbReference>
<accession>A0AAV8PHB6</accession>
<protein>
    <recommendedName>
        <fullName evidence="1">AIR9 PH-like domain-containing protein</fullName>
    </recommendedName>
</protein>
<evidence type="ECO:0000313" key="3">
    <source>
        <dbReference type="Proteomes" id="UP001222027"/>
    </source>
</evidence>
<feature type="domain" description="AIR9 PH-like" evidence="1">
    <location>
        <begin position="86"/>
        <end position="151"/>
    </location>
</feature>
<dbReference type="EMBL" id="JAQQAF010000005">
    <property type="protein sequence ID" value="KAJ8484461.1"/>
    <property type="molecule type" value="Genomic_DNA"/>
</dbReference>
<organism evidence="2 3">
    <name type="scientific">Ensete ventricosum</name>
    <name type="common">Abyssinian banana</name>
    <name type="synonym">Musa ensete</name>
    <dbReference type="NCBI Taxonomy" id="4639"/>
    <lineage>
        <taxon>Eukaryota</taxon>
        <taxon>Viridiplantae</taxon>
        <taxon>Streptophyta</taxon>
        <taxon>Embryophyta</taxon>
        <taxon>Tracheophyta</taxon>
        <taxon>Spermatophyta</taxon>
        <taxon>Magnoliopsida</taxon>
        <taxon>Liliopsida</taxon>
        <taxon>Zingiberales</taxon>
        <taxon>Musaceae</taxon>
        <taxon>Ensete</taxon>
    </lineage>
</organism>
<dbReference type="Pfam" id="PF23218">
    <property type="entry name" value="PH_AIR9"/>
    <property type="match status" value="1"/>
</dbReference>
<proteinExistence type="predicted"/>
<comment type="caution">
    <text evidence="2">The sequence shown here is derived from an EMBL/GenBank/DDBJ whole genome shotgun (WGS) entry which is preliminary data.</text>
</comment>
<reference evidence="2 3" key="1">
    <citation type="submission" date="2022-12" db="EMBL/GenBank/DDBJ databases">
        <title>Chromosome-scale assembly of the Ensete ventricosum genome.</title>
        <authorList>
            <person name="Dussert Y."/>
            <person name="Stocks J."/>
            <person name="Wendawek A."/>
            <person name="Woldeyes F."/>
            <person name="Nichols R.A."/>
            <person name="Borrell J.S."/>
        </authorList>
    </citation>
    <scope>NUCLEOTIDE SEQUENCE [LARGE SCALE GENOMIC DNA]</scope>
    <source>
        <strain evidence="3">cv. Maze</strain>
        <tissue evidence="2">Seeds</tissue>
    </source>
</reference>
<evidence type="ECO:0000313" key="2">
    <source>
        <dbReference type="EMBL" id="KAJ8484461.1"/>
    </source>
</evidence>
<dbReference type="Proteomes" id="UP001222027">
    <property type="component" value="Unassembled WGS sequence"/>
</dbReference>